<proteinExistence type="predicted"/>
<comment type="caution">
    <text evidence="2">The sequence shown here is derived from an EMBL/GenBank/DDBJ whole genome shotgun (WGS) entry which is preliminary data.</text>
</comment>
<feature type="transmembrane region" description="Helical" evidence="1">
    <location>
        <begin position="71"/>
        <end position="97"/>
    </location>
</feature>
<accession>A0A558DJK0</accession>
<keyword evidence="1" id="KW-0472">Membrane</keyword>
<keyword evidence="3" id="KW-1185">Reference proteome</keyword>
<dbReference type="RefSeq" id="WP_144585756.1">
    <property type="nucleotide sequence ID" value="NZ_VJWX01000016.1"/>
</dbReference>
<evidence type="ECO:0000313" key="3">
    <source>
        <dbReference type="Proteomes" id="UP000320011"/>
    </source>
</evidence>
<dbReference type="EMBL" id="VJWX01000016">
    <property type="protein sequence ID" value="TVT61192.1"/>
    <property type="molecule type" value="Genomic_DNA"/>
</dbReference>
<dbReference type="Proteomes" id="UP000320011">
    <property type="component" value="Unassembled WGS sequence"/>
</dbReference>
<gene>
    <name evidence="2" type="ORF">FNH05_03275</name>
</gene>
<feature type="transmembrane region" description="Helical" evidence="1">
    <location>
        <begin position="150"/>
        <end position="175"/>
    </location>
</feature>
<feature type="transmembrane region" description="Helical" evidence="1">
    <location>
        <begin position="117"/>
        <end position="138"/>
    </location>
</feature>
<keyword evidence="1" id="KW-1133">Transmembrane helix</keyword>
<name>A0A558DJK0_9PSEU</name>
<organism evidence="2 3">
    <name type="scientific">Amycolatopsis rhizosphaerae</name>
    <dbReference type="NCBI Taxonomy" id="2053003"/>
    <lineage>
        <taxon>Bacteria</taxon>
        <taxon>Bacillati</taxon>
        <taxon>Actinomycetota</taxon>
        <taxon>Actinomycetes</taxon>
        <taxon>Pseudonocardiales</taxon>
        <taxon>Pseudonocardiaceae</taxon>
        <taxon>Amycolatopsis</taxon>
    </lineage>
</organism>
<evidence type="ECO:0000313" key="2">
    <source>
        <dbReference type="EMBL" id="TVT61192.1"/>
    </source>
</evidence>
<reference evidence="2 3" key="2">
    <citation type="submission" date="2019-08" db="EMBL/GenBank/DDBJ databases">
        <title>Amycolatopsis acidicola sp. nov., isolated from peat swamp forest soil.</title>
        <authorList>
            <person name="Srisuk N."/>
        </authorList>
    </citation>
    <scope>NUCLEOTIDE SEQUENCE [LARGE SCALE GENOMIC DNA]</scope>
    <source>
        <strain evidence="2 3">TBRC 6029</strain>
    </source>
</reference>
<feature type="transmembrane region" description="Helical" evidence="1">
    <location>
        <begin position="38"/>
        <end position="59"/>
    </location>
</feature>
<evidence type="ECO:0000256" key="1">
    <source>
        <dbReference type="SAM" id="Phobius"/>
    </source>
</evidence>
<dbReference type="AlphaFoldDB" id="A0A558DJK0"/>
<keyword evidence="1" id="KW-0812">Transmembrane</keyword>
<protein>
    <submittedName>
        <fullName evidence="2">Uncharacterized protein</fullName>
    </submittedName>
</protein>
<dbReference type="OrthoDB" id="3539663at2"/>
<sequence length="193" mass="19852">MKPTSIALPAAPVLFAVYGVVRLIGRSDGHYGPGLDWQAAHLSFLAGLVLLGVGLAGLVRQLPATGPRRLWTALAAIGLVTSIVQIGVDIVAGLLATDHANLSEITGRFTHLPGAELVFYQAGPPLLYVGLTALSVLLARRGRIAWWNPVLIGVGSILPMVSLNLLPLSGALLLAGLAPLALRKTGAAAAAVV</sequence>
<reference evidence="2 3" key="1">
    <citation type="submission" date="2019-07" db="EMBL/GenBank/DDBJ databases">
        <authorList>
            <person name="Duangmal K."/>
            <person name="Teo W.F.A."/>
        </authorList>
    </citation>
    <scope>NUCLEOTIDE SEQUENCE [LARGE SCALE GENOMIC DNA]</scope>
    <source>
        <strain evidence="2 3">TBRC 6029</strain>
    </source>
</reference>